<evidence type="ECO:0000313" key="2">
    <source>
        <dbReference type="EMBL" id="CZT46843.1"/>
    </source>
</evidence>
<gene>
    <name evidence="2" type="ORF">RSE6_07344</name>
</gene>
<dbReference type="InterPro" id="IPR044053">
    <property type="entry name" value="AsaB-like"/>
</dbReference>
<dbReference type="Proteomes" id="UP000177625">
    <property type="component" value="Unassembled WGS sequence"/>
</dbReference>
<organism evidence="2 3">
    <name type="scientific">Rhynchosporium secalis</name>
    <name type="common">Barley scald fungus</name>
    <dbReference type="NCBI Taxonomy" id="38038"/>
    <lineage>
        <taxon>Eukaryota</taxon>
        <taxon>Fungi</taxon>
        <taxon>Dikarya</taxon>
        <taxon>Ascomycota</taxon>
        <taxon>Pezizomycotina</taxon>
        <taxon>Leotiomycetes</taxon>
        <taxon>Helotiales</taxon>
        <taxon>Ploettnerulaceae</taxon>
        <taxon>Rhynchosporium</taxon>
    </lineage>
</organism>
<sequence>MDYRLLPAWFRFATISPEQEYINKDLHSGAKAKGTPPFRRVHSDYTAGGARSHFRAMSEAWSCRSQTSQERALFFKLRSEIIAAEDSAIDQAGFEPGDDDMQAGKGGHWDWDGKGYEGPRYAIFSIWRPWEVVRRDPLALMATLESELRYAVLPRTYKNRAGHVQDYYSENPLVREPAEGETHQWWYLSEQKPEGVYAIKFYDSEALKSGDGSVRSMCPHSAFRVECAEDAPPRRSSELRVWCIWQCI</sequence>
<accession>A0A1E1MCN2</accession>
<protein>
    <submittedName>
        <fullName evidence="2">Uncharacterized protein</fullName>
    </submittedName>
</protein>
<dbReference type="PANTHER" id="PTHR34598:SF3">
    <property type="entry name" value="OXIDOREDUCTASE AN1597"/>
    <property type="match status" value="1"/>
</dbReference>
<dbReference type="AlphaFoldDB" id="A0A1E1MCN2"/>
<name>A0A1E1MCN2_RHYSE</name>
<keyword evidence="3" id="KW-1185">Reference proteome</keyword>
<dbReference type="PANTHER" id="PTHR34598">
    <property type="entry name" value="BLL6449 PROTEIN"/>
    <property type="match status" value="1"/>
</dbReference>
<proteinExistence type="inferred from homology"/>
<dbReference type="EMBL" id="FJVC01000269">
    <property type="protein sequence ID" value="CZT46843.1"/>
    <property type="molecule type" value="Genomic_DNA"/>
</dbReference>
<comment type="similarity">
    <text evidence="1">Belongs to the asaB hydroxylase/desaturase family.</text>
</comment>
<dbReference type="GO" id="GO:0016491">
    <property type="term" value="F:oxidoreductase activity"/>
    <property type="evidence" value="ECO:0007669"/>
    <property type="project" value="InterPro"/>
</dbReference>
<evidence type="ECO:0000256" key="1">
    <source>
        <dbReference type="ARBA" id="ARBA00023604"/>
    </source>
</evidence>
<reference evidence="3" key="1">
    <citation type="submission" date="2016-03" db="EMBL/GenBank/DDBJ databases">
        <authorList>
            <person name="Guldener U."/>
        </authorList>
    </citation>
    <scope>NUCLEOTIDE SEQUENCE [LARGE SCALE GENOMIC DNA]</scope>
</reference>
<evidence type="ECO:0000313" key="3">
    <source>
        <dbReference type="Proteomes" id="UP000177625"/>
    </source>
</evidence>